<reference evidence="10 11" key="1">
    <citation type="submission" date="2018-03" db="EMBL/GenBank/DDBJ databases">
        <title>Genomic Encyclopedia of Archaeal and Bacterial Type Strains, Phase II (KMG-II): from individual species to whole genera.</title>
        <authorList>
            <person name="Goeker M."/>
        </authorList>
    </citation>
    <scope>NUCLEOTIDE SEQUENCE [LARGE SCALE GENOMIC DNA]</scope>
    <source>
        <strain evidence="10 11">DSM 45348</strain>
    </source>
</reference>
<gene>
    <name evidence="10" type="ORF">CLV70_13713</name>
</gene>
<evidence type="ECO:0000256" key="5">
    <source>
        <dbReference type="ARBA" id="ARBA00022801"/>
    </source>
</evidence>
<dbReference type="InterPro" id="IPR015500">
    <property type="entry name" value="Peptidase_S8_subtilisin-rel"/>
</dbReference>
<evidence type="ECO:0000256" key="6">
    <source>
        <dbReference type="ARBA" id="ARBA00022825"/>
    </source>
</evidence>
<feature type="active site" description="Charge relay system" evidence="7">
    <location>
        <position position="143"/>
    </location>
</feature>
<keyword evidence="6 7" id="KW-0720">Serine protease</keyword>
<dbReference type="GO" id="GO:0006508">
    <property type="term" value="P:proteolysis"/>
    <property type="evidence" value="ECO:0007669"/>
    <property type="project" value="UniProtKB-KW"/>
</dbReference>
<dbReference type="Gene3D" id="3.40.50.200">
    <property type="entry name" value="Peptidase S8/S53 domain"/>
    <property type="match status" value="1"/>
</dbReference>
<feature type="active site" description="Charge relay system" evidence="7">
    <location>
        <position position="329"/>
    </location>
</feature>
<protein>
    <submittedName>
        <fullName evidence="10">Subtilisin family serine protease</fullName>
    </submittedName>
</protein>
<evidence type="ECO:0000256" key="3">
    <source>
        <dbReference type="ARBA" id="ARBA00022525"/>
    </source>
</evidence>
<dbReference type="PROSITE" id="PS00138">
    <property type="entry name" value="SUBTILASE_SER"/>
    <property type="match status" value="1"/>
</dbReference>
<evidence type="ECO:0000256" key="1">
    <source>
        <dbReference type="ARBA" id="ARBA00004613"/>
    </source>
</evidence>
<dbReference type="PROSITE" id="PS51892">
    <property type="entry name" value="SUBTILASE"/>
    <property type="match status" value="1"/>
</dbReference>
<comment type="subcellular location">
    <subcellularLocation>
        <location evidence="1">Secreted</location>
    </subcellularLocation>
</comment>
<dbReference type="InterPro" id="IPR013783">
    <property type="entry name" value="Ig-like_fold"/>
</dbReference>
<dbReference type="InterPro" id="IPR000209">
    <property type="entry name" value="Peptidase_S8/S53_dom"/>
</dbReference>
<dbReference type="AlphaFoldDB" id="A0A2T0RDI7"/>
<comment type="caution">
    <text evidence="10">The sequence shown here is derived from an EMBL/GenBank/DDBJ whole genome shotgun (WGS) entry which is preliminary data.</text>
</comment>
<dbReference type="RefSeq" id="WP_106131234.1">
    <property type="nucleotide sequence ID" value="NZ_PVZG01000037.1"/>
</dbReference>
<evidence type="ECO:0000256" key="2">
    <source>
        <dbReference type="ARBA" id="ARBA00011073"/>
    </source>
</evidence>
<feature type="chain" id="PRO_5015494411" evidence="8">
    <location>
        <begin position="26"/>
        <end position="571"/>
    </location>
</feature>
<keyword evidence="3" id="KW-0964">Secreted</keyword>
<sequence>MILRILTAGLLTGGLALTGSGAAFAAPAPADLPVSLVVGLRPSAATGTAVVDRLEDSVDVVESEPLTGAVAVDVPASQVADAAAALRSNPAVAYVEQDHVAAIAAITPNDPAFRQQWGLTRTNVGAAWSTTRGSGDVVIAVVDTGVKPLPDFAGRLLPGYDFVNKDSNATDDHGHGTMAAGVSAATGNNGTGIAGVCWSCKILPVKALNAKGLGTYSDIAEGVRWAADQGADIINLSLGGTADSQLMRDAITYAMSKGALVLAAAGNEGSPALHYPAAIPDVLAVGGSTATDTRYPWSNYGSSWVDLAAPGCNPAQGLTGAVSQFCGTSSATPFASGVAALLASTSPAPDAAAIRTALTSSATRISGSWVAGSSGRVDAAAALASLPAPGDTTGPATSFLSPSGSALVRGTVTVSARATDDVGIAKVELLANNVVVGVDRVAPYAFSWRPSIRGGNVTLGLRAYDRGGNLATAARQVRVDNAGPAVRITSGPANGTRKLARTVRLAAQSSDANGIRSMELLVNGKVVQRYAGVRRTFTIATAKYGKTLRVQVRAYDRAGNVAYAPTRTWRR</sequence>
<feature type="domain" description="Peptidase S8/S53" evidence="9">
    <location>
        <begin position="136"/>
        <end position="364"/>
    </location>
</feature>
<dbReference type="InterPro" id="IPR036852">
    <property type="entry name" value="Peptidase_S8/S53_dom_sf"/>
</dbReference>
<dbReference type="InterPro" id="IPR023828">
    <property type="entry name" value="Peptidase_S8_Ser-AS"/>
</dbReference>
<feature type="active site" description="Charge relay system" evidence="7">
    <location>
        <position position="175"/>
    </location>
</feature>
<keyword evidence="5 7" id="KW-0378">Hydrolase</keyword>
<comment type="similarity">
    <text evidence="2 7">Belongs to the peptidase S8 family.</text>
</comment>
<dbReference type="PANTHER" id="PTHR43806">
    <property type="entry name" value="PEPTIDASE S8"/>
    <property type="match status" value="1"/>
</dbReference>
<dbReference type="GO" id="GO:0005975">
    <property type="term" value="P:carbohydrate metabolic process"/>
    <property type="evidence" value="ECO:0007669"/>
    <property type="project" value="UniProtKB-ARBA"/>
</dbReference>
<dbReference type="GO" id="GO:0005576">
    <property type="term" value="C:extracellular region"/>
    <property type="evidence" value="ECO:0007669"/>
    <property type="project" value="UniProtKB-SubCell"/>
</dbReference>
<dbReference type="PANTHER" id="PTHR43806:SF11">
    <property type="entry name" value="CEREVISIN-RELATED"/>
    <property type="match status" value="1"/>
</dbReference>
<dbReference type="Proteomes" id="UP000239209">
    <property type="component" value="Unassembled WGS sequence"/>
</dbReference>
<name>A0A2T0RDI7_9ACTN</name>
<proteinExistence type="inferred from homology"/>
<keyword evidence="11" id="KW-1185">Reference proteome</keyword>
<dbReference type="Pfam" id="PF00082">
    <property type="entry name" value="Peptidase_S8"/>
    <property type="match status" value="1"/>
</dbReference>
<dbReference type="Pfam" id="PF17957">
    <property type="entry name" value="Big_7"/>
    <property type="match status" value="1"/>
</dbReference>
<dbReference type="GO" id="GO:0004252">
    <property type="term" value="F:serine-type endopeptidase activity"/>
    <property type="evidence" value="ECO:0007669"/>
    <property type="project" value="UniProtKB-UniRule"/>
</dbReference>
<dbReference type="PRINTS" id="PR00723">
    <property type="entry name" value="SUBTILISIN"/>
</dbReference>
<dbReference type="OrthoDB" id="5240330at2"/>
<dbReference type="CDD" id="cd07484">
    <property type="entry name" value="Peptidases_S8_Thermitase_like"/>
    <property type="match status" value="1"/>
</dbReference>
<dbReference type="EMBL" id="PVZG01000037">
    <property type="protein sequence ID" value="PRY19211.1"/>
    <property type="molecule type" value="Genomic_DNA"/>
</dbReference>
<evidence type="ECO:0000313" key="10">
    <source>
        <dbReference type="EMBL" id="PRY19211.1"/>
    </source>
</evidence>
<evidence type="ECO:0000313" key="11">
    <source>
        <dbReference type="Proteomes" id="UP000239209"/>
    </source>
</evidence>
<dbReference type="Gene3D" id="2.60.40.10">
    <property type="entry name" value="Immunoglobulins"/>
    <property type="match status" value="2"/>
</dbReference>
<dbReference type="SUPFAM" id="SSF52743">
    <property type="entry name" value="Subtilisin-like"/>
    <property type="match status" value="1"/>
</dbReference>
<evidence type="ECO:0000259" key="9">
    <source>
        <dbReference type="Pfam" id="PF00082"/>
    </source>
</evidence>
<dbReference type="InterPro" id="IPR050131">
    <property type="entry name" value="Peptidase_S8_subtilisin-like"/>
</dbReference>
<keyword evidence="8" id="KW-0732">Signal</keyword>
<evidence type="ECO:0000256" key="7">
    <source>
        <dbReference type="PROSITE-ProRule" id="PRU01240"/>
    </source>
</evidence>
<evidence type="ECO:0000256" key="8">
    <source>
        <dbReference type="SAM" id="SignalP"/>
    </source>
</evidence>
<keyword evidence="4 7" id="KW-0645">Protease</keyword>
<feature type="signal peptide" evidence="8">
    <location>
        <begin position="1"/>
        <end position="25"/>
    </location>
</feature>
<organism evidence="10 11">
    <name type="scientific">Pseudosporangium ferrugineum</name>
    <dbReference type="NCBI Taxonomy" id="439699"/>
    <lineage>
        <taxon>Bacteria</taxon>
        <taxon>Bacillati</taxon>
        <taxon>Actinomycetota</taxon>
        <taxon>Actinomycetes</taxon>
        <taxon>Micromonosporales</taxon>
        <taxon>Micromonosporaceae</taxon>
        <taxon>Pseudosporangium</taxon>
    </lineage>
</organism>
<evidence type="ECO:0000256" key="4">
    <source>
        <dbReference type="ARBA" id="ARBA00022670"/>
    </source>
</evidence>
<accession>A0A2T0RDI7</accession>
<dbReference type="InterPro" id="IPR034084">
    <property type="entry name" value="Thermitase-like_dom"/>
</dbReference>